<dbReference type="EMBL" id="JBHMBE010000002">
    <property type="protein sequence ID" value="MFB9644994.1"/>
    <property type="molecule type" value="Genomic_DNA"/>
</dbReference>
<feature type="compositionally biased region" description="Basic and acidic residues" evidence="1">
    <location>
        <begin position="62"/>
        <end position="76"/>
    </location>
</feature>
<protein>
    <submittedName>
        <fullName evidence="3">Uncharacterized protein</fullName>
    </submittedName>
</protein>
<evidence type="ECO:0000313" key="3">
    <source>
        <dbReference type="EMBL" id="MFB9644994.1"/>
    </source>
</evidence>
<feature type="transmembrane region" description="Helical" evidence="2">
    <location>
        <begin position="101"/>
        <end position="122"/>
    </location>
</feature>
<accession>A0ABV5T107</accession>
<dbReference type="RefSeq" id="WP_344713846.1">
    <property type="nucleotide sequence ID" value="NZ_BAAAWH010000001.1"/>
</dbReference>
<gene>
    <name evidence="3" type="ORF">ACFFPJ_04190</name>
</gene>
<keyword evidence="2" id="KW-0472">Membrane</keyword>
<feature type="region of interest" description="Disordered" evidence="1">
    <location>
        <begin position="48"/>
        <end position="95"/>
    </location>
</feature>
<evidence type="ECO:0000256" key="1">
    <source>
        <dbReference type="SAM" id="MobiDB-lite"/>
    </source>
</evidence>
<organism evidence="3 4">
    <name type="scientific">Microbacterium terregens</name>
    <dbReference type="NCBI Taxonomy" id="69363"/>
    <lineage>
        <taxon>Bacteria</taxon>
        <taxon>Bacillati</taxon>
        <taxon>Actinomycetota</taxon>
        <taxon>Actinomycetes</taxon>
        <taxon>Micrococcales</taxon>
        <taxon>Microbacteriaceae</taxon>
        <taxon>Microbacterium</taxon>
    </lineage>
</organism>
<sequence>MDAGPTSSERGGELAALRTRAYGPDADIHHDSAALARLLELEDLARADVASSSPDVPVAASRDADPPADHDPRAEDPPAAASPATGAPAAPPRRRRRIPTWALVAAAAAAGIGLGLALPGAVPPHPQAVLRAIPLDGATVDLDMFGAATTSPVRYAPFHDLNVWSAQTDAGSTCVFVTTESGEWMAAGCAPEQLAPTADLTLYPSMFEVEGLELPDFSVVRFILRGAAVEVWIAEADEVA</sequence>
<feature type="compositionally biased region" description="Low complexity" evidence="1">
    <location>
        <begin position="77"/>
        <end position="88"/>
    </location>
</feature>
<keyword evidence="2" id="KW-0812">Transmembrane</keyword>
<evidence type="ECO:0000256" key="2">
    <source>
        <dbReference type="SAM" id="Phobius"/>
    </source>
</evidence>
<feature type="compositionally biased region" description="Low complexity" evidence="1">
    <location>
        <begin position="48"/>
        <end position="61"/>
    </location>
</feature>
<comment type="caution">
    <text evidence="3">The sequence shown here is derived from an EMBL/GenBank/DDBJ whole genome shotgun (WGS) entry which is preliminary data.</text>
</comment>
<keyword evidence="4" id="KW-1185">Reference proteome</keyword>
<keyword evidence="2" id="KW-1133">Transmembrane helix</keyword>
<dbReference type="Proteomes" id="UP001589611">
    <property type="component" value="Unassembled WGS sequence"/>
</dbReference>
<reference evidence="3 4" key="1">
    <citation type="submission" date="2024-09" db="EMBL/GenBank/DDBJ databases">
        <authorList>
            <person name="Sun Q."/>
            <person name="Mori K."/>
        </authorList>
    </citation>
    <scope>NUCLEOTIDE SEQUENCE [LARGE SCALE GENOMIC DNA]</scope>
    <source>
        <strain evidence="3 4">JCM 1342</strain>
    </source>
</reference>
<proteinExistence type="predicted"/>
<evidence type="ECO:0000313" key="4">
    <source>
        <dbReference type="Proteomes" id="UP001589611"/>
    </source>
</evidence>
<name>A0ABV5T107_9MICO</name>